<sequence>MALLMPRPLLLSISIIGSIGPAGSDAMALLMPRPLLLSTSIIGSIGPGWFVQEGAPPPAGPGSGQTALTALGFTSKTPTSVFLHTRVNKGTGRRVDSVYQRHCAPRRAAASILDRGQRRPSTSLFDVLPPPVNADHDNNTTYEYV</sequence>
<accession>A0A4Z2H413</accession>
<dbReference type="Proteomes" id="UP000314294">
    <property type="component" value="Unassembled WGS sequence"/>
</dbReference>
<comment type="caution">
    <text evidence="2">The sequence shown here is derived from an EMBL/GenBank/DDBJ whole genome shotgun (WGS) entry which is preliminary data.</text>
</comment>
<proteinExistence type="predicted"/>
<feature type="signal peptide" evidence="1">
    <location>
        <begin position="1"/>
        <end position="26"/>
    </location>
</feature>
<feature type="chain" id="PRO_5021376773" description="Secreted protein" evidence="1">
    <location>
        <begin position="27"/>
        <end position="145"/>
    </location>
</feature>
<reference evidence="2 3" key="1">
    <citation type="submission" date="2019-03" db="EMBL/GenBank/DDBJ databases">
        <title>First draft genome of Liparis tanakae, snailfish: a comprehensive survey of snailfish specific genes.</title>
        <authorList>
            <person name="Kim W."/>
            <person name="Song I."/>
            <person name="Jeong J.-H."/>
            <person name="Kim D."/>
            <person name="Kim S."/>
            <person name="Ryu S."/>
            <person name="Song J.Y."/>
            <person name="Lee S.K."/>
        </authorList>
    </citation>
    <scope>NUCLEOTIDE SEQUENCE [LARGE SCALE GENOMIC DNA]</scope>
    <source>
        <tissue evidence="2">Muscle</tissue>
    </source>
</reference>
<name>A0A4Z2H413_9TELE</name>
<dbReference type="EMBL" id="SRLO01000338">
    <property type="protein sequence ID" value="TNN60200.1"/>
    <property type="molecule type" value="Genomic_DNA"/>
</dbReference>
<dbReference type="AlphaFoldDB" id="A0A4Z2H413"/>
<evidence type="ECO:0000256" key="1">
    <source>
        <dbReference type="SAM" id="SignalP"/>
    </source>
</evidence>
<organism evidence="2 3">
    <name type="scientific">Liparis tanakae</name>
    <name type="common">Tanaka's snailfish</name>
    <dbReference type="NCBI Taxonomy" id="230148"/>
    <lineage>
        <taxon>Eukaryota</taxon>
        <taxon>Metazoa</taxon>
        <taxon>Chordata</taxon>
        <taxon>Craniata</taxon>
        <taxon>Vertebrata</taxon>
        <taxon>Euteleostomi</taxon>
        <taxon>Actinopterygii</taxon>
        <taxon>Neopterygii</taxon>
        <taxon>Teleostei</taxon>
        <taxon>Neoteleostei</taxon>
        <taxon>Acanthomorphata</taxon>
        <taxon>Eupercaria</taxon>
        <taxon>Perciformes</taxon>
        <taxon>Cottioidei</taxon>
        <taxon>Cottales</taxon>
        <taxon>Liparidae</taxon>
        <taxon>Liparis</taxon>
    </lineage>
</organism>
<evidence type="ECO:0008006" key="4">
    <source>
        <dbReference type="Google" id="ProtNLM"/>
    </source>
</evidence>
<evidence type="ECO:0000313" key="3">
    <source>
        <dbReference type="Proteomes" id="UP000314294"/>
    </source>
</evidence>
<keyword evidence="1" id="KW-0732">Signal</keyword>
<keyword evidence="3" id="KW-1185">Reference proteome</keyword>
<gene>
    <name evidence="2" type="ORF">EYF80_029535</name>
</gene>
<protein>
    <recommendedName>
        <fullName evidence="4">Secreted protein</fullName>
    </recommendedName>
</protein>
<evidence type="ECO:0000313" key="2">
    <source>
        <dbReference type="EMBL" id="TNN60200.1"/>
    </source>
</evidence>